<feature type="coiled-coil region" evidence="1">
    <location>
        <begin position="216"/>
        <end position="254"/>
    </location>
</feature>
<dbReference type="InParanoid" id="A0A3B1JSR4"/>
<dbReference type="AlphaFoldDB" id="A0A3B1JSR4"/>
<dbReference type="PANTHER" id="PTHR33663:SF3">
    <property type="entry name" value="COILED-COIL DOMAIN-CONTAINING PROTEIN 185"/>
    <property type="match status" value="1"/>
</dbReference>
<feature type="coiled-coil region" evidence="1">
    <location>
        <begin position="294"/>
        <end position="339"/>
    </location>
</feature>
<dbReference type="STRING" id="7994.ENSAMXP00000045308"/>
<sequence length="578" mass="69045">MEDCRPGSPLMHLDLNNFDTPEAELSRYVLTSPRSLESCARLGVKPIDLLFKTLTEFMDEHQDTPMEALAALYEVYERGRRERVRLCRKERERIIQEGKEPVLAMKPFSGLETVLEQASETQSIDSKIKKCHSESLPMGKSRSAVGFAHDSLMTKTPSEPKSPYSSQLLPYSHSLGDLRHSPSTARKLGRLRQDICRKLKVTVPEKDCKIAALMLVKQEEEQAQILQSQREQQRREEAQKKEEVRRAIVEHRRRKELLRSLRLWHEDIEARRRQRQKEQAEVAQRQKWETLEQEERWRRRAEEQEERRRNQLEKARKEAEERTRRRENLLGELQRKEQAKKEEALGNAKVREFQARRSKSMKERRERQRLREENQRDQLRHSLLKREVEEKAQAEEEVRRNELERRLQRSEEKHSQLLEARLGDLRERAKKEAVRARRARLRACQEQKERQEAKEVLAQLSQRRADEAQQHVDQQSRSRVQQVMLENLEKEMRHRRLRKHVLKVDEAQLEQRRDAVALKEQRREQLRREREEALENSRKVAHASSCMREIVREQSRSRTFQQMALQAELSAHLSRLKL</sequence>
<accession>A0A3B1JSR4</accession>
<evidence type="ECO:0000313" key="3">
    <source>
        <dbReference type="Ensembl" id="ENSAMXP00000045308.1"/>
    </source>
</evidence>
<evidence type="ECO:0000256" key="2">
    <source>
        <dbReference type="SAM" id="MobiDB-lite"/>
    </source>
</evidence>
<reference evidence="3" key="4">
    <citation type="submission" date="2025-09" db="UniProtKB">
        <authorList>
            <consortium name="Ensembl"/>
        </authorList>
    </citation>
    <scope>IDENTIFICATION</scope>
</reference>
<dbReference type="Bgee" id="ENSAMXG00000033875">
    <property type="expression patterns" value="Expressed in camera-type eye and 3 other cell types or tissues"/>
</dbReference>
<dbReference type="Ensembl" id="ENSAMXT00000040975.1">
    <property type="protein sequence ID" value="ENSAMXP00000045308.1"/>
    <property type="gene ID" value="ENSAMXG00000033875.1"/>
</dbReference>
<name>A0A3B1JSR4_ASTMX</name>
<protein>
    <submittedName>
        <fullName evidence="3">Coiled-coil domain-containing protein 177-like</fullName>
    </submittedName>
</protein>
<dbReference type="InterPro" id="IPR029090">
    <property type="entry name" value="DUF4659"/>
</dbReference>
<dbReference type="Pfam" id="PF15558">
    <property type="entry name" value="DUF4659"/>
    <property type="match status" value="1"/>
</dbReference>
<feature type="coiled-coil region" evidence="1">
    <location>
        <begin position="509"/>
        <end position="543"/>
    </location>
</feature>
<dbReference type="GeneTree" id="ENSGT00940000164505"/>
<organism evidence="3 4">
    <name type="scientific">Astyanax mexicanus</name>
    <name type="common">Blind cave fish</name>
    <name type="synonym">Astyanax fasciatus mexicanus</name>
    <dbReference type="NCBI Taxonomy" id="7994"/>
    <lineage>
        <taxon>Eukaryota</taxon>
        <taxon>Metazoa</taxon>
        <taxon>Chordata</taxon>
        <taxon>Craniata</taxon>
        <taxon>Vertebrata</taxon>
        <taxon>Euteleostomi</taxon>
        <taxon>Actinopterygii</taxon>
        <taxon>Neopterygii</taxon>
        <taxon>Teleostei</taxon>
        <taxon>Ostariophysi</taxon>
        <taxon>Characiformes</taxon>
        <taxon>Characoidei</taxon>
        <taxon>Acestrorhamphidae</taxon>
        <taxon>Acestrorhamphinae</taxon>
        <taxon>Astyanax</taxon>
    </lineage>
</organism>
<dbReference type="PANTHER" id="PTHR33663">
    <property type="entry name" value="COILED-COIL DOMAIN-CONTAINING PROTEIN 177"/>
    <property type="match status" value="1"/>
</dbReference>
<proteinExistence type="predicted"/>
<keyword evidence="1" id="KW-0175">Coiled coil</keyword>
<reference evidence="4" key="2">
    <citation type="journal article" date="2014" name="Nat. Commun.">
        <title>The cavefish genome reveals candidate genes for eye loss.</title>
        <authorList>
            <person name="McGaugh S.E."/>
            <person name="Gross J.B."/>
            <person name="Aken B."/>
            <person name="Blin M."/>
            <person name="Borowsky R."/>
            <person name="Chalopin D."/>
            <person name="Hinaux H."/>
            <person name="Jeffery W.R."/>
            <person name="Keene A."/>
            <person name="Ma L."/>
            <person name="Minx P."/>
            <person name="Murphy D."/>
            <person name="O'Quin K.E."/>
            <person name="Retaux S."/>
            <person name="Rohner N."/>
            <person name="Searle S.M."/>
            <person name="Stahl B.A."/>
            <person name="Tabin C."/>
            <person name="Volff J.N."/>
            <person name="Yoshizawa M."/>
            <person name="Warren W.C."/>
        </authorList>
    </citation>
    <scope>NUCLEOTIDE SEQUENCE [LARGE SCALE GENOMIC DNA]</scope>
    <source>
        <strain evidence="4">female</strain>
    </source>
</reference>
<evidence type="ECO:0000256" key="1">
    <source>
        <dbReference type="SAM" id="Coils"/>
    </source>
</evidence>
<feature type="region of interest" description="Disordered" evidence="2">
    <location>
        <begin position="352"/>
        <end position="413"/>
    </location>
</feature>
<evidence type="ECO:0000313" key="4">
    <source>
        <dbReference type="Proteomes" id="UP000018467"/>
    </source>
</evidence>
<reference evidence="4" key="1">
    <citation type="submission" date="2013-03" db="EMBL/GenBank/DDBJ databases">
        <authorList>
            <person name="Jeffery W."/>
            <person name="Warren W."/>
            <person name="Wilson R.K."/>
        </authorList>
    </citation>
    <scope>NUCLEOTIDE SEQUENCE</scope>
    <source>
        <strain evidence="4">female</strain>
    </source>
</reference>
<reference evidence="3" key="3">
    <citation type="submission" date="2025-08" db="UniProtKB">
        <authorList>
            <consortium name="Ensembl"/>
        </authorList>
    </citation>
    <scope>IDENTIFICATION</scope>
</reference>
<keyword evidence="4" id="KW-1185">Reference proteome</keyword>
<dbReference type="Proteomes" id="UP000018467">
    <property type="component" value="Unassembled WGS sequence"/>
</dbReference>